<dbReference type="EMBL" id="BAABDD010000001">
    <property type="protein sequence ID" value="GAA3724094.1"/>
    <property type="molecule type" value="Genomic_DNA"/>
</dbReference>
<keyword evidence="2" id="KW-1185">Reference proteome</keyword>
<gene>
    <name evidence="1" type="ORF">GCM10022402_00890</name>
</gene>
<dbReference type="Proteomes" id="UP001500908">
    <property type="component" value="Unassembled WGS sequence"/>
</dbReference>
<comment type="caution">
    <text evidence="1">The sequence shown here is derived from an EMBL/GenBank/DDBJ whole genome shotgun (WGS) entry which is preliminary data.</text>
</comment>
<accession>A0ABP7ETN5</accession>
<protein>
    <submittedName>
        <fullName evidence="1">Uncharacterized protein</fullName>
    </submittedName>
</protein>
<reference evidence="2" key="1">
    <citation type="journal article" date="2019" name="Int. J. Syst. Evol. Microbiol.">
        <title>The Global Catalogue of Microorganisms (GCM) 10K type strain sequencing project: providing services to taxonomists for standard genome sequencing and annotation.</title>
        <authorList>
            <consortium name="The Broad Institute Genomics Platform"/>
            <consortium name="The Broad Institute Genome Sequencing Center for Infectious Disease"/>
            <person name="Wu L."/>
            <person name="Ma J."/>
        </authorList>
    </citation>
    <scope>NUCLEOTIDE SEQUENCE [LARGE SCALE GENOMIC DNA]</scope>
    <source>
        <strain evidence="2">JCM 17137</strain>
    </source>
</reference>
<organism evidence="1 2">
    <name type="scientific">Salinactinospora qingdaonensis</name>
    <dbReference type="NCBI Taxonomy" id="702744"/>
    <lineage>
        <taxon>Bacteria</taxon>
        <taxon>Bacillati</taxon>
        <taxon>Actinomycetota</taxon>
        <taxon>Actinomycetes</taxon>
        <taxon>Streptosporangiales</taxon>
        <taxon>Nocardiopsidaceae</taxon>
        <taxon>Salinactinospora</taxon>
    </lineage>
</organism>
<sequence>MAQALALTVRAVLTAAADRTRAGLMLSPVPFGVPSLPAPPAMGGTGDAVYVRNTATTITIA</sequence>
<evidence type="ECO:0000313" key="2">
    <source>
        <dbReference type="Proteomes" id="UP001500908"/>
    </source>
</evidence>
<name>A0ABP7ETN5_9ACTN</name>
<evidence type="ECO:0000313" key="1">
    <source>
        <dbReference type="EMBL" id="GAA3724094.1"/>
    </source>
</evidence>
<proteinExistence type="predicted"/>